<comment type="caution">
    <text evidence="1">The sequence shown here is derived from an EMBL/GenBank/DDBJ whole genome shotgun (WGS) entry which is preliminary data.</text>
</comment>
<reference evidence="1 2" key="1">
    <citation type="submission" date="2021-10" db="EMBL/GenBank/DDBJ databases">
        <title>Anaerobic single-cell dispensing facilitates the cultivation of human gut bacteria.</title>
        <authorList>
            <person name="Afrizal A."/>
        </authorList>
    </citation>
    <scope>NUCLEOTIDE SEQUENCE [LARGE SCALE GENOMIC DNA]</scope>
    <source>
        <strain evidence="1 2">CLA-AA-H244</strain>
    </source>
</reference>
<name>A0AAE3AUV0_9FIRM</name>
<dbReference type="InterPro" id="IPR011006">
    <property type="entry name" value="CheY-like_superfamily"/>
</dbReference>
<dbReference type="RefSeq" id="WP_308728575.1">
    <property type="nucleotide sequence ID" value="NZ_JAJEQF010000030.1"/>
</dbReference>
<evidence type="ECO:0000313" key="1">
    <source>
        <dbReference type="EMBL" id="MCC2168231.1"/>
    </source>
</evidence>
<protein>
    <submittedName>
        <fullName evidence="1">Response regulator</fullName>
    </submittedName>
</protein>
<dbReference type="Gene3D" id="3.40.50.2300">
    <property type="match status" value="1"/>
</dbReference>
<dbReference type="SUPFAM" id="SSF52172">
    <property type="entry name" value="CheY-like"/>
    <property type="match status" value="1"/>
</dbReference>
<proteinExistence type="predicted"/>
<organism evidence="1 2">
    <name type="scientific">Gallintestinimicrobium propionicum</name>
    <dbReference type="NCBI Taxonomy" id="2981770"/>
    <lineage>
        <taxon>Bacteria</taxon>
        <taxon>Bacillati</taxon>
        <taxon>Bacillota</taxon>
        <taxon>Clostridia</taxon>
        <taxon>Lachnospirales</taxon>
        <taxon>Lachnospiraceae</taxon>
        <taxon>Gallintestinimicrobium</taxon>
    </lineage>
</organism>
<sequence length="130" mass="14910">MPNRRKEGGKSVYRIAVLAEQEAERQRYAEQITRFCEAKGLFPQVMQYDDQECFFKTAQKDAPTNAVIALSGVAGLNAAEHLRSLCPACRMIWCSDLDFSLHAFRLRADYFLMKPVSEEAFRRGLNAWIE</sequence>
<evidence type="ECO:0000313" key="2">
    <source>
        <dbReference type="Proteomes" id="UP001199355"/>
    </source>
</evidence>
<accession>A0AAE3AUV0</accession>
<gene>
    <name evidence="1" type="ORF">LKD45_11120</name>
</gene>
<dbReference type="EMBL" id="JAJEQF010000030">
    <property type="protein sequence ID" value="MCC2168231.1"/>
    <property type="molecule type" value="Genomic_DNA"/>
</dbReference>
<dbReference type="AlphaFoldDB" id="A0AAE3AUV0"/>
<keyword evidence="2" id="KW-1185">Reference proteome</keyword>
<dbReference type="Proteomes" id="UP001199355">
    <property type="component" value="Unassembled WGS sequence"/>
</dbReference>